<evidence type="ECO:0000256" key="2">
    <source>
        <dbReference type="ARBA" id="ARBA00022614"/>
    </source>
</evidence>
<dbReference type="InterPro" id="IPR001611">
    <property type="entry name" value="Leu-rich_rpt"/>
</dbReference>
<evidence type="ECO:0000256" key="3">
    <source>
        <dbReference type="ARBA" id="ARBA00022692"/>
    </source>
</evidence>
<keyword evidence="6" id="KW-0547">Nucleotide-binding</keyword>
<feature type="region of interest" description="Disordered" evidence="10">
    <location>
        <begin position="273"/>
        <end position="298"/>
    </location>
</feature>
<dbReference type="GO" id="GO:0016020">
    <property type="term" value="C:membrane"/>
    <property type="evidence" value="ECO:0007669"/>
    <property type="project" value="UniProtKB-SubCell"/>
</dbReference>
<protein>
    <recommendedName>
        <fullName evidence="13">Protein kinase domain-containing protein</fullName>
    </recommendedName>
</protein>
<evidence type="ECO:0000256" key="6">
    <source>
        <dbReference type="ARBA" id="ARBA00022741"/>
    </source>
</evidence>
<reference evidence="14 15" key="1">
    <citation type="journal article" date="2013" name="Proc. Natl. Acad. Sci. U.S.A.">
        <title>Fine-scale variation in meiotic recombination in Mimulus inferred from population shotgun sequencing.</title>
        <authorList>
            <person name="Hellsten U."/>
            <person name="Wright K.M."/>
            <person name="Jenkins J."/>
            <person name="Shu S."/>
            <person name="Yuan Y."/>
            <person name="Wessler S.R."/>
            <person name="Schmutz J."/>
            <person name="Willis J.H."/>
            <person name="Rokhsar D.S."/>
        </authorList>
    </citation>
    <scope>NUCLEOTIDE SEQUENCE [LARGE SCALE GENOMIC DNA]</scope>
    <source>
        <strain evidence="15">cv. DUN x IM62</strain>
    </source>
</reference>
<evidence type="ECO:0000256" key="12">
    <source>
        <dbReference type="SAM" id="SignalP"/>
    </source>
</evidence>
<gene>
    <name evidence="14" type="ORF">MIMGU_mgv1a021954mg</name>
</gene>
<dbReference type="eggNOG" id="ENOG502SHV2">
    <property type="taxonomic scope" value="Eukaryota"/>
</dbReference>
<dbReference type="InterPro" id="IPR032675">
    <property type="entry name" value="LRR_dom_sf"/>
</dbReference>
<keyword evidence="5" id="KW-0677">Repeat</keyword>
<comment type="subcellular location">
    <subcellularLocation>
        <location evidence="1">Membrane</location>
    </subcellularLocation>
</comment>
<feature type="transmembrane region" description="Helical" evidence="11">
    <location>
        <begin position="237"/>
        <end position="262"/>
    </location>
</feature>
<keyword evidence="3 11" id="KW-0812">Transmembrane</keyword>
<dbReference type="InterPro" id="IPR050994">
    <property type="entry name" value="At_inactive_RLKs"/>
</dbReference>
<evidence type="ECO:0000256" key="10">
    <source>
        <dbReference type="SAM" id="MobiDB-lite"/>
    </source>
</evidence>
<dbReference type="Pfam" id="PF07714">
    <property type="entry name" value="PK_Tyr_Ser-Thr"/>
    <property type="match status" value="1"/>
</dbReference>
<dbReference type="InterPro" id="IPR013210">
    <property type="entry name" value="LRR_N_plant-typ"/>
</dbReference>
<dbReference type="Gene3D" id="3.30.200.20">
    <property type="entry name" value="Phosphorylase Kinase, domain 1"/>
    <property type="match status" value="1"/>
</dbReference>
<proteinExistence type="predicted"/>
<evidence type="ECO:0000256" key="7">
    <source>
        <dbReference type="ARBA" id="ARBA00022840"/>
    </source>
</evidence>
<sequence length="618" mass="67514">MVSYFLFLSLLHFLSPVFSDDRLALLRLQSAVRGRTLQWNTTSATPCSWEGVKCDTTTNRVVSLRLPGDGLTGQLPPYSIGNLTELRALSLRDNSLSGPIPSDLSSCTHLQDLHLQGNNLSGEIPTGFFALTELARVNLAGNRFSGALSTSGFNGLIKLTTLYLENNQFAGPLPDLNRLLHLTNFNVSFNGLLTGSIPSSLGTTHSSRSFLGTSLCSGPLVPCSNSSSNNNNNNNNLSGGAIAGIAIGSMVVLVLVFVLIFISWRKYTTINGTSPSEMTSKGSPLPFSPVKPPERQSWNVPQSSSIVVVEEDSRSDSSFSSDIRAKERLRAAIKNGGNDGLVFFGEEDGFEGFGLQELLRASAQVMGKGTVGSTYKAYLDSGVEVIVKRLKNVCVSEKEFKDKMEEFASLVHENLEPLRGYFYGRDEKLLIYDSLSNGRNNKRQLSWETRAKIALGAASGFNYLHSVNSGTAHGNINSSNVFLTDNLEARVSEFGLTELVSSVPNSNGYRAPEVNDSRKISQKADVYSFGIVLLELLTGKAPDHVLTEEGIELPNWVNSVVQEKWTIEVFDPDLLVEYENLDEKMVHLLHIAITCTALLPDKRPSMLEVTQRIREICG</sequence>
<dbReference type="InterPro" id="IPR001245">
    <property type="entry name" value="Ser-Thr/Tyr_kinase_cat_dom"/>
</dbReference>
<evidence type="ECO:0000313" key="14">
    <source>
        <dbReference type="EMBL" id="EYU28629.1"/>
    </source>
</evidence>
<keyword evidence="4 12" id="KW-0732">Signal</keyword>
<feature type="compositionally biased region" description="Polar residues" evidence="10">
    <location>
        <begin position="273"/>
        <end position="282"/>
    </location>
</feature>
<evidence type="ECO:0000259" key="13">
    <source>
        <dbReference type="PROSITE" id="PS50011"/>
    </source>
</evidence>
<dbReference type="PANTHER" id="PTHR48010">
    <property type="entry name" value="OS05G0588300 PROTEIN"/>
    <property type="match status" value="1"/>
</dbReference>
<accession>A0A022QLY9</accession>
<dbReference type="AlphaFoldDB" id="A0A022QLY9"/>
<name>A0A022QLY9_ERYGU</name>
<dbReference type="PROSITE" id="PS50011">
    <property type="entry name" value="PROTEIN_KINASE_DOM"/>
    <property type="match status" value="1"/>
</dbReference>
<evidence type="ECO:0000313" key="15">
    <source>
        <dbReference type="Proteomes" id="UP000030748"/>
    </source>
</evidence>
<dbReference type="Gene3D" id="1.10.510.10">
    <property type="entry name" value="Transferase(Phosphotransferase) domain 1"/>
    <property type="match status" value="1"/>
</dbReference>
<dbReference type="STRING" id="4155.A0A022QLY9"/>
<evidence type="ECO:0000256" key="4">
    <source>
        <dbReference type="ARBA" id="ARBA00022729"/>
    </source>
</evidence>
<keyword evidence="9 11" id="KW-0472">Membrane</keyword>
<feature type="chain" id="PRO_5001507385" description="Protein kinase domain-containing protein" evidence="12">
    <location>
        <begin position="20"/>
        <end position="618"/>
    </location>
</feature>
<dbReference type="PhylomeDB" id="A0A022QLY9"/>
<dbReference type="SUPFAM" id="SSF52058">
    <property type="entry name" value="L domain-like"/>
    <property type="match status" value="1"/>
</dbReference>
<dbReference type="Pfam" id="PF08263">
    <property type="entry name" value="LRRNT_2"/>
    <property type="match status" value="1"/>
</dbReference>
<feature type="signal peptide" evidence="12">
    <location>
        <begin position="1"/>
        <end position="19"/>
    </location>
</feature>
<dbReference type="Pfam" id="PF00560">
    <property type="entry name" value="LRR_1"/>
    <property type="match status" value="2"/>
</dbReference>
<dbReference type="InterPro" id="IPR000719">
    <property type="entry name" value="Prot_kinase_dom"/>
</dbReference>
<keyword evidence="8 11" id="KW-1133">Transmembrane helix</keyword>
<dbReference type="InterPro" id="IPR011009">
    <property type="entry name" value="Kinase-like_dom_sf"/>
</dbReference>
<keyword evidence="15" id="KW-1185">Reference proteome</keyword>
<evidence type="ECO:0000256" key="9">
    <source>
        <dbReference type="ARBA" id="ARBA00023136"/>
    </source>
</evidence>
<dbReference type="PANTHER" id="PTHR48010:SF32">
    <property type="entry name" value="PROTEIN KINASE DOMAIN-CONTAINING PROTEIN"/>
    <property type="match status" value="1"/>
</dbReference>
<keyword evidence="7" id="KW-0067">ATP-binding</keyword>
<dbReference type="Proteomes" id="UP000030748">
    <property type="component" value="Unassembled WGS sequence"/>
</dbReference>
<keyword evidence="2" id="KW-0433">Leucine-rich repeat</keyword>
<dbReference type="FunFam" id="3.80.10.10:FF:000234">
    <property type="entry name" value="Probable inactive receptor kinase RLK902"/>
    <property type="match status" value="1"/>
</dbReference>
<organism evidence="14 15">
    <name type="scientific">Erythranthe guttata</name>
    <name type="common">Yellow monkey flower</name>
    <name type="synonym">Mimulus guttatus</name>
    <dbReference type="NCBI Taxonomy" id="4155"/>
    <lineage>
        <taxon>Eukaryota</taxon>
        <taxon>Viridiplantae</taxon>
        <taxon>Streptophyta</taxon>
        <taxon>Embryophyta</taxon>
        <taxon>Tracheophyta</taxon>
        <taxon>Spermatophyta</taxon>
        <taxon>Magnoliopsida</taxon>
        <taxon>eudicotyledons</taxon>
        <taxon>Gunneridae</taxon>
        <taxon>Pentapetalae</taxon>
        <taxon>asterids</taxon>
        <taxon>lamiids</taxon>
        <taxon>Lamiales</taxon>
        <taxon>Phrymaceae</taxon>
        <taxon>Erythranthe</taxon>
    </lineage>
</organism>
<evidence type="ECO:0000256" key="11">
    <source>
        <dbReference type="SAM" id="Phobius"/>
    </source>
</evidence>
<evidence type="ECO:0000256" key="1">
    <source>
        <dbReference type="ARBA" id="ARBA00004370"/>
    </source>
</evidence>
<dbReference type="Gene3D" id="3.80.10.10">
    <property type="entry name" value="Ribonuclease Inhibitor"/>
    <property type="match status" value="1"/>
</dbReference>
<dbReference type="EMBL" id="KI631339">
    <property type="protein sequence ID" value="EYU28629.1"/>
    <property type="molecule type" value="Genomic_DNA"/>
</dbReference>
<dbReference type="FunFam" id="1.10.510.10:FF:000095">
    <property type="entry name" value="protein STRUBBELIG-RECEPTOR FAMILY 8"/>
    <property type="match status" value="1"/>
</dbReference>
<feature type="domain" description="Protein kinase" evidence="13">
    <location>
        <begin position="360"/>
        <end position="617"/>
    </location>
</feature>
<dbReference type="SUPFAM" id="SSF56112">
    <property type="entry name" value="Protein kinase-like (PK-like)"/>
    <property type="match status" value="1"/>
</dbReference>
<dbReference type="GO" id="GO:0004672">
    <property type="term" value="F:protein kinase activity"/>
    <property type="evidence" value="ECO:0007669"/>
    <property type="project" value="InterPro"/>
</dbReference>
<evidence type="ECO:0000256" key="8">
    <source>
        <dbReference type="ARBA" id="ARBA00022989"/>
    </source>
</evidence>
<evidence type="ECO:0000256" key="5">
    <source>
        <dbReference type="ARBA" id="ARBA00022737"/>
    </source>
</evidence>
<dbReference type="GO" id="GO:0005524">
    <property type="term" value="F:ATP binding"/>
    <property type="evidence" value="ECO:0007669"/>
    <property type="project" value="UniProtKB-KW"/>
</dbReference>